<sequence length="93" mass="10564">MRFPSPAKDYLERKLDWNEIIMPCPASTVMLDTADDCVMVDKSLKPRQGDTIYFEAWDKQPLGRFERNATICEDGEAIEDELLEKVVVIGVVG</sequence>
<name>A0ABX9WWT3_9GAMM</name>
<dbReference type="Proteomes" id="UP000271870">
    <property type="component" value="Unassembled WGS sequence"/>
</dbReference>
<protein>
    <recommendedName>
        <fullName evidence="3">Phage repressor protein</fullName>
    </recommendedName>
</protein>
<comment type="caution">
    <text evidence="1">The sequence shown here is derived from an EMBL/GenBank/DDBJ whole genome shotgun (WGS) entry which is preliminary data.</text>
</comment>
<evidence type="ECO:0008006" key="3">
    <source>
        <dbReference type="Google" id="ProtNLM"/>
    </source>
</evidence>
<dbReference type="EMBL" id="RJLS01000002">
    <property type="protein sequence ID" value="RNM26511.1"/>
    <property type="molecule type" value="Genomic_DNA"/>
</dbReference>
<proteinExistence type="predicted"/>
<accession>A0ABX9WWT3</accession>
<organism evidence="1 2">
    <name type="scientific">Dickeya undicola</name>
    <dbReference type="NCBI Taxonomy" id="1577887"/>
    <lineage>
        <taxon>Bacteria</taxon>
        <taxon>Pseudomonadati</taxon>
        <taxon>Pseudomonadota</taxon>
        <taxon>Gammaproteobacteria</taxon>
        <taxon>Enterobacterales</taxon>
        <taxon>Pectobacteriaceae</taxon>
        <taxon>Dickeya</taxon>
    </lineage>
</organism>
<reference evidence="1 2" key="1">
    <citation type="submission" date="2018-11" db="EMBL/GenBank/DDBJ databases">
        <title>Characterization of surface water Dickeya isolates.</title>
        <authorList>
            <person name="Van Gijsegem F."/>
            <person name="Pedron J."/>
        </authorList>
    </citation>
    <scope>NUCLEOTIDE SEQUENCE [LARGE SCALE GENOMIC DNA]</scope>
    <source>
        <strain evidence="1 2">FVG10-MFV-A16</strain>
    </source>
</reference>
<evidence type="ECO:0000313" key="1">
    <source>
        <dbReference type="EMBL" id="RNM26511.1"/>
    </source>
</evidence>
<gene>
    <name evidence="1" type="ORF">EFS38_01755</name>
</gene>
<keyword evidence="2" id="KW-1185">Reference proteome</keyword>
<evidence type="ECO:0000313" key="2">
    <source>
        <dbReference type="Proteomes" id="UP000271870"/>
    </source>
</evidence>